<dbReference type="KEGG" id="mhor:MSHOH_0861"/>
<dbReference type="InterPro" id="IPR000400">
    <property type="entry name" value="Glyco_hydro_46"/>
</dbReference>
<proteinExistence type="predicted"/>
<reference evidence="1 2" key="1">
    <citation type="submission" date="2014-07" db="EMBL/GenBank/DDBJ databases">
        <title>Methanogenic archaea and the global carbon cycle.</title>
        <authorList>
            <person name="Henriksen J.R."/>
            <person name="Luke J."/>
            <person name="Reinhart S."/>
            <person name="Benedict M.N."/>
            <person name="Youngblut N.D."/>
            <person name="Metcalf M.E."/>
            <person name="Whitaker R.J."/>
            <person name="Metcalf W.W."/>
        </authorList>
    </citation>
    <scope>NUCLEOTIDE SEQUENCE [LARGE SCALE GENOMIC DNA]</scope>
    <source>
        <strain evidence="1 2">HB-1</strain>
    </source>
</reference>
<dbReference type="AlphaFoldDB" id="A0A0E3S7I5"/>
<keyword evidence="2" id="KW-1185">Reference proteome</keyword>
<dbReference type="Gene3D" id="1.20.141.10">
    <property type="entry name" value="Chitosanase, subunit A, domain 1"/>
    <property type="match status" value="1"/>
</dbReference>
<dbReference type="GO" id="GO:0005975">
    <property type="term" value="P:carbohydrate metabolic process"/>
    <property type="evidence" value="ECO:0007669"/>
    <property type="project" value="InterPro"/>
</dbReference>
<dbReference type="Gene3D" id="3.30.386.10">
    <property type="entry name" value="Chitosanase, subunit A, domain 2"/>
    <property type="match status" value="1"/>
</dbReference>
<dbReference type="GO" id="GO:0016977">
    <property type="term" value="F:chitosanase activity"/>
    <property type="evidence" value="ECO:0007669"/>
    <property type="project" value="UniProtKB-EC"/>
</dbReference>
<dbReference type="RefSeq" id="WP_158024043.1">
    <property type="nucleotide sequence ID" value="NZ_BBCW01000024.1"/>
</dbReference>
<dbReference type="GO" id="GO:0005576">
    <property type="term" value="C:extracellular region"/>
    <property type="evidence" value="ECO:0007669"/>
    <property type="project" value="InterPro"/>
</dbReference>
<keyword evidence="1" id="KW-0378">Hydrolase</keyword>
<organism evidence="1 2">
    <name type="scientific">Methanosarcina horonobensis HB-1 = JCM 15518</name>
    <dbReference type="NCBI Taxonomy" id="1434110"/>
    <lineage>
        <taxon>Archaea</taxon>
        <taxon>Methanobacteriati</taxon>
        <taxon>Methanobacteriota</taxon>
        <taxon>Stenosarchaea group</taxon>
        <taxon>Methanomicrobia</taxon>
        <taxon>Methanosarcinales</taxon>
        <taxon>Methanosarcinaceae</taxon>
        <taxon>Methanosarcina</taxon>
    </lineage>
</organism>
<dbReference type="InterPro" id="IPR023099">
    <property type="entry name" value="Glyco_hydro_46_N"/>
</dbReference>
<dbReference type="PATRIC" id="fig|1434110.4.peg.1067"/>
<dbReference type="EMBL" id="CP009516">
    <property type="protein sequence ID" value="AKB77344.1"/>
    <property type="molecule type" value="Genomic_DNA"/>
</dbReference>
<dbReference type="Pfam" id="PF01374">
    <property type="entry name" value="Glyco_hydro_46"/>
    <property type="match status" value="1"/>
</dbReference>
<evidence type="ECO:0000313" key="2">
    <source>
        <dbReference type="Proteomes" id="UP000033101"/>
    </source>
</evidence>
<dbReference type="GeneID" id="24830021"/>
<evidence type="ECO:0000313" key="1">
    <source>
        <dbReference type="EMBL" id="AKB77344.1"/>
    </source>
</evidence>
<sequence>MKIWMVLIFLLLMAVPCAASDKEAALQMTTALENSVIEMQFNYAENLGDGRGITFGCVGFCTGTYDGNILIKHYTELNPNNDLARFIPALDAIDSSSHTATAADRDGNPSVEGLDGFIEAVKGCDDPLFEQAQLDMLDKLYWDPAMKLAEGAGCKNALTKAFIYDMYVRHGPNGAQSIMKEAGSVGDDENAYLERLFQYRDSALKNEGLGDVDRDNGYKQVLEAGNIDLATPFTFEAHGDMFNISGDLGI</sequence>
<name>A0A0E3S7I5_9EURY</name>
<dbReference type="InterPro" id="IPR023346">
    <property type="entry name" value="Lysozyme-like_dom_sf"/>
</dbReference>
<accession>A0A0E3S7I5</accession>
<dbReference type="HOGENOM" id="CLU_067742_0_0_2"/>
<dbReference type="EC" id="3.2.1.132" evidence="1"/>
<keyword evidence="1" id="KW-0326">Glycosidase</keyword>
<protein>
    <submittedName>
        <fullName evidence="1">Chitosanase</fullName>
        <ecNumber evidence="1">3.2.1.132</ecNumber>
    </submittedName>
</protein>
<dbReference type="SUPFAM" id="SSF53955">
    <property type="entry name" value="Lysozyme-like"/>
    <property type="match status" value="1"/>
</dbReference>
<dbReference type="STRING" id="1434110.MSHOH_0861"/>
<dbReference type="Proteomes" id="UP000033101">
    <property type="component" value="Chromosome"/>
</dbReference>
<dbReference type="CDD" id="cd00978">
    <property type="entry name" value="chitosanase_GH46"/>
    <property type="match status" value="1"/>
</dbReference>
<gene>
    <name evidence="1" type="ORF">MSHOH_0861</name>
</gene>